<dbReference type="PANTHER" id="PTHR23277:SF108">
    <property type="entry name" value="FASCICLIN-3"/>
    <property type="match status" value="1"/>
</dbReference>
<dbReference type="GO" id="GO:0007157">
    <property type="term" value="P:heterophilic cell-cell adhesion via plasma membrane cell adhesion molecules"/>
    <property type="evidence" value="ECO:0007669"/>
    <property type="project" value="TreeGrafter"/>
</dbReference>
<feature type="chain" id="PRO_5035907217" evidence="9">
    <location>
        <begin position="22"/>
        <end position="264"/>
    </location>
</feature>
<feature type="signal peptide" evidence="9">
    <location>
        <begin position="1"/>
        <end position="21"/>
    </location>
</feature>
<dbReference type="InterPro" id="IPR003599">
    <property type="entry name" value="Ig_sub"/>
</dbReference>
<dbReference type="EMBL" id="JAICCE010000001">
    <property type="protein sequence ID" value="KAG9281552.1"/>
    <property type="molecule type" value="Genomic_DNA"/>
</dbReference>
<keyword evidence="6" id="KW-0325">Glycoprotein</keyword>
<dbReference type="Pfam" id="PF07686">
    <property type="entry name" value="V-set"/>
    <property type="match status" value="1"/>
</dbReference>
<feature type="region of interest" description="Disordered" evidence="7">
    <location>
        <begin position="212"/>
        <end position="264"/>
    </location>
</feature>
<sequence length="264" mass="29599">MILIHTFTLLLLLTLCPGSGAGVDWAEETVYALIGQSVDLICRVNSSGNVIQSQWSRCPDRIIVVFRSEQKYEISDREYQGRVSIQQYHTLTLQSVQRDDFGMYCCKLITFPSGTLEGRVHLLETPDLSNMTTTSHPSPFTHHPAADTPRNISGEPNTTVSHNPQQEAGLSVMMMVVYISCGSAGALLLLLGIIIFLLCRRRRRRVLRNPVYVPGQSGTAPPNLPQTNDPFLSHAPQQGDTKRVWDEDEDDEDEEMYLNVPKKQ</sequence>
<dbReference type="InterPro" id="IPR013106">
    <property type="entry name" value="Ig_V-set"/>
</dbReference>
<dbReference type="GO" id="GO:0007156">
    <property type="term" value="P:homophilic cell adhesion via plasma membrane adhesion molecules"/>
    <property type="evidence" value="ECO:0007669"/>
    <property type="project" value="TreeGrafter"/>
</dbReference>
<feature type="compositionally biased region" description="Acidic residues" evidence="7">
    <location>
        <begin position="246"/>
        <end position="256"/>
    </location>
</feature>
<evidence type="ECO:0000256" key="1">
    <source>
        <dbReference type="ARBA" id="ARBA00004370"/>
    </source>
</evidence>
<dbReference type="GO" id="GO:0016020">
    <property type="term" value="C:membrane"/>
    <property type="evidence" value="ECO:0007669"/>
    <property type="project" value="UniProtKB-SubCell"/>
</dbReference>
<dbReference type="SUPFAM" id="SSF48726">
    <property type="entry name" value="Immunoglobulin"/>
    <property type="match status" value="1"/>
</dbReference>
<keyword evidence="3" id="KW-0677">Repeat</keyword>
<dbReference type="InterPro" id="IPR036179">
    <property type="entry name" value="Ig-like_dom_sf"/>
</dbReference>
<evidence type="ECO:0000256" key="7">
    <source>
        <dbReference type="SAM" id="MobiDB-lite"/>
    </source>
</evidence>
<evidence type="ECO:0000256" key="3">
    <source>
        <dbReference type="ARBA" id="ARBA00022737"/>
    </source>
</evidence>
<evidence type="ECO:0000256" key="4">
    <source>
        <dbReference type="ARBA" id="ARBA00023136"/>
    </source>
</evidence>
<evidence type="ECO:0000259" key="10">
    <source>
        <dbReference type="PROSITE" id="PS50835"/>
    </source>
</evidence>
<feature type="compositionally biased region" description="Polar residues" evidence="7">
    <location>
        <begin position="216"/>
        <end position="239"/>
    </location>
</feature>
<organism evidence="11 12">
    <name type="scientific">Astyanax mexicanus</name>
    <name type="common">Blind cave fish</name>
    <name type="synonym">Astyanax fasciatus mexicanus</name>
    <dbReference type="NCBI Taxonomy" id="7994"/>
    <lineage>
        <taxon>Eukaryota</taxon>
        <taxon>Metazoa</taxon>
        <taxon>Chordata</taxon>
        <taxon>Craniata</taxon>
        <taxon>Vertebrata</taxon>
        <taxon>Euteleostomi</taxon>
        <taxon>Actinopterygii</taxon>
        <taxon>Neopterygii</taxon>
        <taxon>Teleostei</taxon>
        <taxon>Ostariophysi</taxon>
        <taxon>Characiformes</taxon>
        <taxon>Characoidei</taxon>
        <taxon>Acestrorhamphidae</taxon>
        <taxon>Acestrorhamphinae</taxon>
        <taxon>Astyanax</taxon>
    </lineage>
</organism>
<evidence type="ECO:0000313" key="11">
    <source>
        <dbReference type="EMBL" id="KAG9281552.1"/>
    </source>
</evidence>
<comment type="subcellular location">
    <subcellularLocation>
        <location evidence="1">Membrane</location>
    </subcellularLocation>
</comment>
<gene>
    <name evidence="11" type="ORF">AMEX_G75</name>
</gene>
<keyword evidence="4 8" id="KW-0472">Membrane</keyword>
<evidence type="ECO:0000256" key="9">
    <source>
        <dbReference type="SAM" id="SignalP"/>
    </source>
</evidence>
<keyword evidence="2 9" id="KW-0732">Signal</keyword>
<reference evidence="11 12" key="1">
    <citation type="submission" date="2021-07" db="EMBL/GenBank/DDBJ databases">
        <authorList>
            <person name="Imarazene B."/>
            <person name="Zahm M."/>
            <person name="Klopp C."/>
            <person name="Cabau C."/>
            <person name="Beille S."/>
            <person name="Jouanno E."/>
            <person name="Castinel A."/>
            <person name="Lluch J."/>
            <person name="Gil L."/>
            <person name="Kuchtly C."/>
            <person name="Lopez Roques C."/>
            <person name="Donnadieu C."/>
            <person name="Parrinello H."/>
            <person name="Journot L."/>
            <person name="Du K."/>
            <person name="Schartl M."/>
            <person name="Retaux S."/>
            <person name="Guiguen Y."/>
        </authorList>
    </citation>
    <scope>NUCLEOTIDE SEQUENCE [LARGE SCALE GENOMIC DNA]</scope>
    <source>
        <strain evidence="11">Pach_M1</strain>
        <tissue evidence="11">Testis</tissue>
    </source>
</reference>
<evidence type="ECO:0000256" key="8">
    <source>
        <dbReference type="SAM" id="Phobius"/>
    </source>
</evidence>
<evidence type="ECO:0000256" key="5">
    <source>
        <dbReference type="ARBA" id="ARBA00023157"/>
    </source>
</evidence>
<feature type="region of interest" description="Disordered" evidence="7">
    <location>
        <begin position="132"/>
        <end position="163"/>
    </location>
</feature>
<dbReference type="InterPro" id="IPR013783">
    <property type="entry name" value="Ig-like_fold"/>
</dbReference>
<evidence type="ECO:0000313" key="12">
    <source>
        <dbReference type="Proteomes" id="UP000752171"/>
    </source>
</evidence>
<keyword evidence="8" id="KW-1133">Transmembrane helix</keyword>
<keyword evidence="8" id="KW-0812">Transmembrane</keyword>
<evidence type="ECO:0000256" key="2">
    <source>
        <dbReference type="ARBA" id="ARBA00022729"/>
    </source>
</evidence>
<name>A0A8T2MI99_ASTMX</name>
<feature type="transmembrane region" description="Helical" evidence="8">
    <location>
        <begin position="172"/>
        <end position="199"/>
    </location>
</feature>
<dbReference type="InterPro" id="IPR007110">
    <property type="entry name" value="Ig-like_dom"/>
</dbReference>
<proteinExistence type="predicted"/>
<dbReference type="PROSITE" id="PS50835">
    <property type="entry name" value="IG_LIKE"/>
    <property type="match status" value="1"/>
</dbReference>
<dbReference type="Proteomes" id="UP000752171">
    <property type="component" value="Unassembled WGS sequence"/>
</dbReference>
<dbReference type="InterPro" id="IPR051427">
    <property type="entry name" value="Nectin/Nectin-like"/>
</dbReference>
<dbReference type="AlphaFoldDB" id="A0A8T2MI99"/>
<protein>
    <submittedName>
        <fullName evidence="11">Nectin-3-like</fullName>
    </submittedName>
</protein>
<accession>A0A8T2MI99</accession>
<dbReference type="SMART" id="SM00409">
    <property type="entry name" value="IG"/>
    <property type="match status" value="1"/>
</dbReference>
<keyword evidence="5" id="KW-1015">Disulfide bond</keyword>
<comment type="caution">
    <text evidence="11">The sequence shown here is derived from an EMBL/GenBank/DDBJ whole genome shotgun (WGS) entry which is preliminary data.</text>
</comment>
<dbReference type="GO" id="GO:0005912">
    <property type="term" value="C:adherens junction"/>
    <property type="evidence" value="ECO:0007669"/>
    <property type="project" value="TreeGrafter"/>
</dbReference>
<evidence type="ECO:0000256" key="6">
    <source>
        <dbReference type="ARBA" id="ARBA00023180"/>
    </source>
</evidence>
<dbReference type="Gene3D" id="2.60.40.10">
    <property type="entry name" value="Immunoglobulins"/>
    <property type="match status" value="1"/>
</dbReference>
<dbReference type="PANTHER" id="PTHR23277">
    <property type="entry name" value="NECTIN-RELATED"/>
    <property type="match status" value="1"/>
</dbReference>
<feature type="compositionally biased region" description="Polar residues" evidence="7">
    <location>
        <begin position="150"/>
        <end position="163"/>
    </location>
</feature>
<feature type="compositionally biased region" description="Low complexity" evidence="7">
    <location>
        <begin position="132"/>
        <end position="143"/>
    </location>
</feature>
<feature type="domain" description="Ig-like" evidence="10">
    <location>
        <begin position="17"/>
        <end position="108"/>
    </location>
</feature>